<dbReference type="Proteomes" id="UP001201163">
    <property type="component" value="Unassembled WGS sequence"/>
</dbReference>
<dbReference type="Gene3D" id="1.20.1280.50">
    <property type="match status" value="1"/>
</dbReference>
<dbReference type="PROSITE" id="PS50181">
    <property type="entry name" value="FBOX"/>
    <property type="match status" value="1"/>
</dbReference>
<dbReference type="InterPro" id="IPR036047">
    <property type="entry name" value="F-box-like_dom_sf"/>
</dbReference>
<feature type="domain" description="F-box" evidence="2">
    <location>
        <begin position="7"/>
        <end position="53"/>
    </location>
</feature>
<reference evidence="3" key="1">
    <citation type="submission" date="2022-01" db="EMBL/GenBank/DDBJ databases">
        <title>Comparative genomics reveals a dynamic genome evolution in the ectomycorrhizal milk-cap (Lactarius) mushrooms.</title>
        <authorList>
            <consortium name="DOE Joint Genome Institute"/>
            <person name="Lebreton A."/>
            <person name="Tang N."/>
            <person name="Kuo A."/>
            <person name="LaButti K."/>
            <person name="Drula E."/>
            <person name="Barry K."/>
            <person name="Clum A."/>
            <person name="Lipzen A."/>
            <person name="Mousain D."/>
            <person name="Ng V."/>
            <person name="Wang R."/>
            <person name="Wang X."/>
            <person name="Dai Y."/>
            <person name="Henrissat B."/>
            <person name="Grigoriev I.V."/>
            <person name="Guerin-Laguette A."/>
            <person name="Yu F."/>
            <person name="Martin F.M."/>
        </authorList>
    </citation>
    <scope>NUCLEOTIDE SEQUENCE</scope>
    <source>
        <strain evidence="3">QP</strain>
    </source>
</reference>
<keyword evidence="4" id="KW-1185">Reference proteome</keyword>
<evidence type="ECO:0000259" key="2">
    <source>
        <dbReference type="PROSITE" id="PS50181"/>
    </source>
</evidence>
<dbReference type="EMBL" id="JAKELL010000021">
    <property type="protein sequence ID" value="KAH8992670.1"/>
    <property type="molecule type" value="Genomic_DNA"/>
</dbReference>
<dbReference type="SMART" id="SM00256">
    <property type="entry name" value="FBOX"/>
    <property type="match status" value="1"/>
</dbReference>
<proteinExistence type="predicted"/>
<organism evidence="3 4">
    <name type="scientific">Lactarius akahatsu</name>
    <dbReference type="NCBI Taxonomy" id="416441"/>
    <lineage>
        <taxon>Eukaryota</taxon>
        <taxon>Fungi</taxon>
        <taxon>Dikarya</taxon>
        <taxon>Basidiomycota</taxon>
        <taxon>Agaricomycotina</taxon>
        <taxon>Agaricomycetes</taxon>
        <taxon>Russulales</taxon>
        <taxon>Russulaceae</taxon>
        <taxon>Lactarius</taxon>
    </lineage>
</organism>
<evidence type="ECO:0000313" key="4">
    <source>
        <dbReference type="Proteomes" id="UP001201163"/>
    </source>
</evidence>
<evidence type="ECO:0000256" key="1">
    <source>
        <dbReference type="SAM" id="MobiDB-lite"/>
    </source>
</evidence>
<dbReference type="Pfam" id="PF00646">
    <property type="entry name" value="F-box"/>
    <property type="match status" value="1"/>
</dbReference>
<accession>A0AAD4LJ41</accession>
<name>A0AAD4LJ41_9AGAM</name>
<dbReference type="AlphaFoldDB" id="A0AAD4LJ41"/>
<comment type="caution">
    <text evidence="3">The sequence shown here is derived from an EMBL/GenBank/DDBJ whole genome shotgun (WGS) entry which is preliminary data.</text>
</comment>
<protein>
    <recommendedName>
        <fullName evidence="2">F-box domain-containing protein</fullName>
    </recommendedName>
</protein>
<sequence length="498" mass="54917">MSLNINDHRILPLPDELISYILEHTDYKAVIACRRSCRRLKDIVDDSSTLQYLVELSAARMCDGAPSAVGPAERLTSLQRAQTAWRSSSWSPVDHFPYSKEMSPFPVTASGNLIAFRSDRSRMGELLMLRFPSDLRGIPEQLWYLDLDCDRLESICLDDTQDLLVFSSSHYIHIRTLSTGGVHPLTSTSGTIRSHSDHEAFDLHLHGDLLSFVGASHILVWNWKTGDRLAEIASPLTTSAPCCAFLDDRHIIFTHYNPTREPRTISFQVTTLPESDNTGPSPPSSYRFALDLPMHSPPYFTELHVNTPPPRPPGAHGRGLFYPDPRRKLLALEVGAITVEGFTAVFTLHTLYVPHDAFLSYIAAHPAPPPPQQQPGDPLLIDVPWEAWGPGHTRLVTVPNVAHSRYLGLFKVCGMQALCEPPILLDDGILCIMDYLPPRAPPPADGSARDEQALPLPNGSATDEPRTSGSSSDGAIAEHQELQRVPPPSMPPGTSIPV</sequence>
<evidence type="ECO:0000313" key="3">
    <source>
        <dbReference type="EMBL" id="KAH8992670.1"/>
    </source>
</evidence>
<gene>
    <name evidence="3" type="ORF">EDB92DRAFT_1945092</name>
</gene>
<feature type="region of interest" description="Disordered" evidence="1">
    <location>
        <begin position="441"/>
        <end position="498"/>
    </location>
</feature>
<dbReference type="InterPro" id="IPR001810">
    <property type="entry name" value="F-box_dom"/>
</dbReference>
<dbReference type="SUPFAM" id="SSF82171">
    <property type="entry name" value="DPP6 N-terminal domain-like"/>
    <property type="match status" value="1"/>
</dbReference>
<dbReference type="SUPFAM" id="SSF81383">
    <property type="entry name" value="F-box domain"/>
    <property type="match status" value="1"/>
</dbReference>